<dbReference type="AlphaFoldDB" id="A0A6J1E1K9"/>
<dbReference type="PANTHER" id="PTHR33021:SF533">
    <property type="entry name" value="PHYTOCYANIN DOMAIN-CONTAINING PROTEIN"/>
    <property type="match status" value="1"/>
</dbReference>
<dbReference type="GO" id="GO:0009610">
    <property type="term" value="P:response to symbiotic fungus"/>
    <property type="evidence" value="ECO:0007669"/>
    <property type="project" value="UniProtKB-ARBA"/>
</dbReference>
<evidence type="ECO:0000313" key="16">
    <source>
        <dbReference type="Proteomes" id="UP000504603"/>
    </source>
</evidence>
<feature type="domain" description="Phytocyanin" evidence="15">
    <location>
        <begin position="24"/>
        <end position="123"/>
    </location>
</feature>
<keyword evidence="6" id="KW-0249">Electron transport</keyword>
<comment type="subcellular location">
    <subcellularLocation>
        <location evidence="1">Membrane</location>
        <topology evidence="1">Single-pass type I membrane protein</topology>
    </subcellularLocation>
</comment>
<dbReference type="GO" id="GO:0046872">
    <property type="term" value="F:metal ion binding"/>
    <property type="evidence" value="ECO:0007669"/>
    <property type="project" value="UniProtKB-KW"/>
</dbReference>
<reference evidence="17" key="1">
    <citation type="submission" date="2025-08" db="UniProtKB">
        <authorList>
            <consortium name="RefSeq"/>
        </authorList>
    </citation>
    <scope>IDENTIFICATION</scope>
    <source>
        <strain evidence="17">OHB3-1</strain>
    </source>
</reference>
<evidence type="ECO:0000256" key="2">
    <source>
        <dbReference type="ARBA" id="ARBA00022448"/>
    </source>
</evidence>
<evidence type="ECO:0000256" key="5">
    <source>
        <dbReference type="ARBA" id="ARBA00022729"/>
    </source>
</evidence>
<evidence type="ECO:0000256" key="11">
    <source>
        <dbReference type="ARBA" id="ARBA00023180"/>
    </source>
</evidence>
<evidence type="ECO:0000259" key="15">
    <source>
        <dbReference type="PROSITE" id="PS51485"/>
    </source>
</evidence>
<dbReference type="Proteomes" id="UP000504603">
    <property type="component" value="Unplaced"/>
</dbReference>
<feature type="chain" id="PRO_5026959336" evidence="14">
    <location>
        <begin position="24"/>
        <end position="196"/>
    </location>
</feature>
<feature type="compositionally biased region" description="Pro residues" evidence="12">
    <location>
        <begin position="132"/>
        <end position="150"/>
    </location>
</feature>
<dbReference type="PANTHER" id="PTHR33021">
    <property type="entry name" value="BLUE COPPER PROTEIN"/>
    <property type="match status" value="1"/>
</dbReference>
<evidence type="ECO:0000256" key="14">
    <source>
        <dbReference type="SAM" id="SignalP"/>
    </source>
</evidence>
<dbReference type="Pfam" id="PF02298">
    <property type="entry name" value="Cu_bind_like"/>
    <property type="match status" value="1"/>
</dbReference>
<keyword evidence="9 13" id="KW-0472">Membrane</keyword>
<evidence type="ECO:0000256" key="13">
    <source>
        <dbReference type="SAM" id="Phobius"/>
    </source>
</evidence>
<organism evidence="16 17">
    <name type="scientific">Momordica charantia</name>
    <name type="common">Bitter gourd</name>
    <name type="synonym">Balsam pear</name>
    <dbReference type="NCBI Taxonomy" id="3673"/>
    <lineage>
        <taxon>Eukaryota</taxon>
        <taxon>Viridiplantae</taxon>
        <taxon>Streptophyta</taxon>
        <taxon>Embryophyta</taxon>
        <taxon>Tracheophyta</taxon>
        <taxon>Spermatophyta</taxon>
        <taxon>Magnoliopsida</taxon>
        <taxon>eudicotyledons</taxon>
        <taxon>Gunneridae</taxon>
        <taxon>Pentapetalae</taxon>
        <taxon>rosids</taxon>
        <taxon>fabids</taxon>
        <taxon>Cucurbitales</taxon>
        <taxon>Cucurbitaceae</taxon>
        <taxon>Momordiceae</taxon>
        <taxon>Momordica</taxon>
    </lineage>
</organism>
<dbReference type="GeneID" id="111025119"/>
<proteinExistence type="predicted"/>
<feature type="signal peptide" evidence="14">
    <location>
        <begin position="1"/>
        <end position="23"/>
    </location>
</feature>
<protein>
    <submittedName>
        <fullName evidence="17">Uclacyanin-2-like</fullName>
    </submittedName>
</protein>
<dbReference type="GO" id="GO:0009055">
    <property type="term" value="F:electron transfer activity"/>
    <property type="evidence" value="ECO:0007669"/>
    <property type="project" value="InterPro"/>
</dbReference>
<gene>
    <name evidence="17" type="primary">LOC111025119</name>
</gene>
<dbReference type="KEGG" id="mcha:111025119"/>
<evidence type="ECO:0000256" key="6">
    <source>
        <dbReference type="ARBA" id="ARBA00022982"/>
    </source>
</evidence>
<evidence type="ECO:0000256" key="4">
    <source>
        <dbReference type="ARBA" id="ARBA00022723"/>
    </source>
</evidence>
<keyword evidence="5 14" id="KW-0732">Signal</keyword>
<dbReference type="FunFam" id="2.60.40.420:FF:000067">
    <property type="entry name" value="Cupredoxin superfamily protein"/>
    <property type="match status" value="1"/>
</dbReference>
<keyword evidence="11" id="KW-0325">Glycoprotein</keyword>
<dbReference type="InterPro" id="IPR003245">
    <property type="entry name" value="Phytocyanin_dom"/>
</dbReference>
<keyword evidence="10" id="KW-1015">Disulfide bond</keyword>
<evidence type="ECO:0000256" key="1">
    <source>
        <dbReference type="ARBA" id="ARBA00004479"/>
    </source>
</evidence>
<keyword evidence="2" id="KW-0813">Transport</keyword>
<keyword evidence="3 13" id="KW-0812">Transmembrane</keyword>
<keyword evidence="7 13" id="KW-1133">Transmembrane helix</keyword>
<sequence>MAVISHLFVFFATAAIFTPSTLAATYTVGDDAGWNTGVNYTNWAHGKPFNVGDLLLFKYKQGEHNVFKVNGTSFQRCVPPADVEPLTTGNDVIVLTTPGKKWYICGVGLHCDAGQKLVITVLNQEEGASPVSAPPPSTNSLPPSPPPFPLSTPSTPLPANSTNSPPPSAATRAAVSGHVVFLMMAFSVLAGIMIMA</sequence>
<dbReference type="OrthoDB" id="687943at2759"/>
<evidence type="ECO:0000256" key="8">
    <source>
        <dbReference type="ARBA" id="ARBA00023008"/>
    </source>
</evidence>
<keyword evidence="4" id="KW-0479">Metal-binding</keyword>
<evidence type="ECO:0000256" key="12">
    <source>
        <dbReference type="SAM" id="MobiDB-lite"/>
    </source>
</evidence>
<dbReference type="SUPFAM" id="SSF49503">
    <property type="entry name" value="Cupredoxins"/>
    <property type="match status" value="1"/>
</dbReference>
<evidence type="ECO:0000256" key="9">
    <source>
        <dbReference type="ARBA" id="ARBA00023136"/>
    </source>
</evidence>
<keyword evidence="16" id="KW-1185">Reference proteome</keyword>
<evidence type="ECO:0000313" key="17">
    <source>
        <dbReference type="RefSeq" id="XP_022158656.1"/>
    </source>
</evidence>
<dbReference type="GO" id="GO:0005886">
    <property type="term" value="C:plasma membrane"/>
    <property type="evidence" value="ECO:0007669"/>
    <property type="project" value="TreeGrafter"/>
</dbReference>
<dbReference type="InterPro" id="IPR039391">
    <property type="entry name" value="Phytocyanin-like"/>
</dbReference>
<feature type="region of interest" description="Disordered" evidence="12">
    <location>
        <begin position="127"/>
        <end position="170"/>
    </location>
</feature>
<evidence type="ECO:0000256" key="3">
    <source>
        <dbReference type="ARBA" id="ARBA00022692"/>
    </source>
</evidence>
<evidence type="ECO:0000256" key="7">
    <source>
        <dbReference type="ARBA" id="ARBA00022989"/>
    </source>
</evidence>
<dbReference type="CDD" id="cd04216">
    <property type="entry name" value="Phytocyanin"/>
    <property type="match status" value="1"/>
</dbReference>
<accession>A0A6J1E1K9</accession>
<dbReference type="Gene3D" id="2.60.40.420">
    <property type="entry name" value="Cupredoxins - blue copper proteins"/>
    <property type="match status" value="1"/>
</dbReference>
<name>A0A6J1E1K9_MOMCH</name>
<feature type="transmembrane region" description="Helical" evidence="13">
    <location>
        <begin position="173"/>
        <end position="195"/>
    </location>
</feature>
<dbReference type="PROSITE" id="PS51485">
    <property type="entry name" value="PHYTOCYANIN"/>
    <property type="match status" value="1"/>
</dbReference>
<evidence type="ECO:0000256" key="10">
    <source>
        <dbReference type="ARBA" id="ARBA00023157"/>
    </source>
</evidence>
<feature type="compositionally biased region" description="Low complexity" evidence="12">
    <location>
        <begin position="151"/>
        <end position="163"/>
    </location>
</feature>
<dbReference type="InterPro" id="IPR008972">
    <property type="entry name" value="Cupredoxin"/>
</dbReference>
<keyword evidence="8" id="KW-0186">Copper</keyword>
<dbReference type="RefSeq" id="XP_022158656.1">
    <property type="nucleotide sequence ID" value="XM_022302964.1"/>
</dbReference>